<dbReference type="GO" id="GO:0006313">
    <property type="term" value="P:DNA transposition"/>
    <property type="evidence" value="ECO:0007669"/>
    <property type="project" value="InterPro"/>
</dbReference>
<proteinExistence type="predicted"/>
<evidence type="ECO:0000259" key="1">
    <source>
        <dbReference type="Pfam" id="PF01609"/>
    </source>
</evidence>
<dbReference type="GO" id="GO:0004803">
    <property type="term" value="F:transposase activity"/>
    <property type="evidence" value="ECO:0007669"/>
    <property type="project" value="InterPro"/>
</dbReference>
<sequence length="239" mass="27361">LAKETGFVQRESKIGGALFLDLIVFNHENLKDQSLNDLSIVLKEKHDIDIRKQSLDERFNETAVLFLRKAIEKLLSSQLDSESYLCDLKGIKRILIKDSVCFQIDEKLHDVYPGSGGSGSKAAVRIQFEYNLLGGMINDLSLHAFNDQDASNSMETMELLKSGDLVIRDLAYVGIQALKEMIKRSVYYLCRLGTQVKVYKEQGDEFVEICFHKIRRLMEQRGLDRTEMTVYIGKEEKLK</sequence>
<evidence type="ECO:0000313" key="2">
    <source>
        <dbReference type="EMBL" id="NEX23883.1"/>
    </source>
</evidence>
<keyword evidence="3" id="KW-1185">Reference proteome</keyword>
<dbReference type="Pfam" id="PF01609">
    <property type="entry name" value="DDE_Tnp_1"/>
    <property type="match status" value="1"/>
</dbReference>
<feature type="non-terminal residue" evidence="2">
    <location>
        <position position="1"/>
    </location>
</feature>
<feature type="non-terminal residue" evidence="2">
    <location>
        <position position="239"/>
    </location>
</feature>
<dbReference type="RefSeq" id="WP_164657278.1">
    <property type="nucleotide sequence ID" value="NZ_JAAIJR010000404.1"/>
</dbReference>
<gene>
    <name evidence="2" type="ORF">G3480_27160</name>
</gene>
<dbReference type="GO" id="GO:0003677">
    <property type="term" value="F:DNA binding"/>
    <property type="evidence" value="ECO:0007669"/>
    <property type="project" value="InterPro"/>
</dbReference>
<dbReference type="InterPro" id="IPR002559">
    <property type="entry name" value="Transposase_11"/>
</dbReference>
<evidence type="ECO:0000313" key="3">
    <source>
        <dbReference type="Proteomes" id="UP000471640"/>
    </source>
</evidence>
<protein>
    <submittedName>
        <fullName evidence="2">Transposase</fullName>
    </submittedName>
</protein>
<reference evidence="2 3" key="2">
    <citation type="submission" date="2020-02" db="EMBL/GenBank/DDBJ databases">
        <title>Genome sequences of Thiorhodococcus mannitoliphagus and Thiorhodococcus minor, purple sulfur photosynthetic bacteria in the gammaproteobacterial family, Chromatiaceae.</title>
        <authorList>
            <person name="Aviles F.A."/>
            <person name="Meyer T.E."/>
            <person name="Kyndt J.A."/>
        </authorList>
    </citation>
    <scope>NUCLEOTIDE SEQUENCE [LARGE SCALE GENOMIC DNA]</scope>
    <source>
        <strain evidence="2 3">DSM 18266</strain>
    </source>
</reference>
<dbReference type="AlphaFoldDB" id="A0A6P1E4A0"/>
<organism evidence="2 3">
    <name type="scientific">Thiorhodococcus mannitoliphagus</name>
    <dbReference type="NCBI Taxonomy" id="329406"/>
    <lineage>
        <taxon>Bacteria</taxon>
        <taxon>Pseudomonadati</taxon>
        <taxon>Pseudomonadota</taxon>
        <taxon>Gammaproteobacteria</taxon>
        <taxon>Chromatiales</taxon>
        <taxon>Chromatiaceae</taxon>
        <taxon>Thiorhodococcus</taxon>
    </lineage>
</organism>
<reference evidence="3" key="1">
    <citation type="journal article" date="2020" name="Microbiol. Resour. Announc.">
        <title>Draft Genome Sequences of Thiorhodococcus mannitoliphagus and Thiorhodococcus minor, Purple Sulfur Photosynthetic Bacteria in the Gammaproteobacterial Family Chromatiaceae.</title>
        <authorList>
            <person name="Aviles F.A."/>
            <person name="Meyer T.E."/>
            <person name="Kyndt J.A."/>
        </authorList>
    </citation>
    <scope>NUCLEOTIDE SEQUENCE [LARGE SCALE GENOMIC DNA]</scope>
    <source>
        <strain evidence="3">DSM 18266</strain>
    </source>
</reference>
<dbReference type="EMBL" id="JAAIJR010000404">
    <property type="protein sequence ID" value="NEX23883.1"/>
    <property type="molecule type" value="Genomic_DNA"/>
</dbReference>
<dbReference type="Proteomes" id="UP000471640">
    <property type="component" value="Unassembled WGS sequence"/>
</dbReference>
<dbReference type="SUPFAM" id="SSF53098">
    <property type="entry name" value="Ribonuclease H-like"/>
    <property type="match status" value="1"/>
</dbReference>
<feature type="domain" description="Transposase IS4-like" evidence="1">
    <location>
        <begin position="92"/>
        <end position="221"/>
    </location>
</feature>
<accession>A0A6P1E4A0</accession>
<comment type="caution">
    <text evidence="2">The sequence shown here is derived from an EMBL/GenBank/DDBJ whole genome shotgun (WGS) entry which is preliminary data.</text>
</comment>
<name>A0A6P1E4A0_9GAMM</name>
<dbReference type="InterPro" id="IPR012337">
    <property type="entry name" value="RNaseH-like_sf"/>
</dbReference>